<dbReference type="GeneID" id="92178764"/>
<dbReference type="Proteomes" id="UP001388673">
    <property type="component" value="Unassembled WGS sequence"/>
</dbReference>
<dbReference type="Gene3D" id="1.20.5.170">
    <property type="match status" value="1"/>
</dbReference>
<evidence type="ECO:0000256" key="1">
    <source>
        <dbReference type="SAM" id="Coils"/>
    </source>
</evidence>
<dbReference type="KEGG" id="kne:92178764"/>
<reference evidence="4 5" key="1">
    <citation type="journal article" date="2024" name="bioRxiv">
        <title>Comparative genomics of Cryptococcus and Kwoniella reveals pathogenesis evolution and contrasting karyotype dynamics via intercentromeric recombination or chromosome fusion.</title>
        <authorList>
            <person name="Coelho M.A."/>
            <person name="David-Palma M."/>
            <person name="Shea T."/>
            <person name="Bowers K."/>
            <person name="McGinley-Smith S."/>
            <person name="Mohammad A.W."/>
            <person name="Gnirke A."/>
            <person name="Yurkov A.M."/>
            <person name="Nowrousian M."/>
            <person name="Sun S."/>
            <person name="Cuomo C.A."/>
            <person name="Heitman J."/>
        </authorList>
    </citation>
    <scope>NUCLEOTIDE SEQUENCE [LARGE SCALE GENOMIC DNA]</scope>
    <source>
        <strain evidence="4 5">CBS 13917</strain>
    </source>
</reference>
<dbReference type="AlphaFoldDB" id="A0AAW0Z2E4"/>
<protein>
    <recommendedName>
        <fullName evidence="3">BZIP domain-containing protein</fullName>
    </recommendedName>
</protein>
<feature type="region of interest" description="Disordered" evidence="2">
    <location>
        <begin position="247"/>
        <end position="308"/>
    </location>
</feature>
<dbReference type="InterPro" id="IPR004827">
    <property type="entry name" value="bZIP"/>
</dbReference>
<keyword evidence="1" id="KW-0175">Coiled coil</keyword>
<gene>
    <name evidence="4" type="ORF">IAR55_001505</name>
</gene>
<feature type="coiled-coil region" evidence="1">
    <location>
        <begin position="328"/>
        <end position="369"/>
    </location>
</feature>
<dbReference type="CDD" id="cd14686">
    <property type="entry name" value="bZIP"/>
    <property type="match status" value="1"/>
</dbReference>
<feature type="region of interest" description="Disordered" evidence="2">
    <location>
        <begin position="127"/>
        <end position="235"/>
    </location>
</feature>
<dbReference type="SUPFAM" id="SSF57959">
    <property type="entry name" value="Leucine zipper domain"/>
    <property type="match status" value="1"/>
</dbReference>
<dbReference type="InterPro" id="IPR046347">
    <property type="entry name" value="bZIP_sf"/>
</dbReference>
<evidence type="ECO:0000313" key="5">
    <source>
        <dbReference type="Proteomes" id="UP001388673"/>
    </source>
</evidence>
<keyword evidence="5" id="KW-1185">Reference proteome</keyword>
<dbReference type="EMBL" id="JBCAWK010000003">
    <property type="protein sequence ID" value="KAK8864259.1"/>
    <property type="molecule type" value="Genomic_DNA"/>
</dbReference>
<evidence type="ECO:0000259" key="3">
    <source>
        <dbReference type="PROSITE" id="PS00036"/>
    </source>
</evidence>
<evidence type="ECO:0000256" key="2">
    <source>
        <dbReference type="SAM" id="MobiDB-lite"/>
    </source>
</evidence>
<name>A0AAW0Z2E4_9TREE</name>
<organism evidence="4 5">
    <name type="scientific">Kwoniella newhampshirensis</name>
    <dbReference type="NCBI Taxonomy" id="1651941"/>
    <lineage>
        <taxon>Eukaryota</taxon>
        <taxon>Fungi</taxon>
        <taxon>Dikarya</taxon>
        <taxon>Basidiomycota</taxon>
        <taxon>Agaricomycotina</taxon>
        <taxon>Tremellomycetes</taxon>
        <taxon>Tremellales</taxon>
        <taxon>Cryptococcaceae</taxon>
        <taxon>Kwoniella</taxon>
    </lineage>
</organism>
<comment type="caution">
    <text evidence="4">The sequence shown here is derived from an EMBL/GenBank/DDBJ whole genome shotgun (WGS) entry which is preliminary data.</text>
</comment>
<dbReference type="GO" id="GO:0003700">
    <property type="term" value="F:DNA-binding transcription factor activity"/>
    <property type="evidence" value="ECO:0007669"/>
    <property type="project" value="InterPro"/>
</dbReference>
<accession>A0AAW0Z2E4</accession>
<sequence>MFHQNTFQPISHSNARPKTWSDFPPTVEMFSPIYHSHAYRYIPQFNLYRHDDMVERSVSRPFPTRSSDPLVRLSHPPAHRLHCPSLREPITTELQLPTSSRYVDHRHGRQVGHLGSLADIALAQASRLPSVSRPPSKRCRTSLPSLSTVLGHDPKLSRSISYQGSQSCMAETGRVRSKGCEHSGGARGDYDARRGLTPLNTSGPLSSGPSSSQSILRPIGPRPTKAAPKRVRSEVVDCLSDTEDLSIKLQPSATDPSSPSETIYKRTKRKRCLEQPTEAVDVGNSPKQNISAGGDKGSVKKGRRNVERRRLQNAVAQRKFRVKKKDFAAKMESDLESATSTNEVLRRQIEERDELIAKLQAKMKTMGEEREEVKT</sequence>
<feature type="compositionally biased region" description="Polar residues" evidence="2">
    <location>
        <begin position="158"/>
        <end position="169"/>
    </location>
</feature>
<dbReference type="RefSeq" id="XP_066804555.1">
    <property type="nucleotide sequence ID" value="XM_066944632.1"/>
</dbReference>
<dbReference type="PROSITE" id="PS00036">
    <property type="entry name" value="BZIP_BASIC"/>
    <property type="match status" value="1"/>
</dbReference>
<feature type="compositionally biased region" description="Low complexity" evidence="2">
    <location>
        <begin position="202"/>
        <end position="214"/>
    </location>
</feature>
<feature type="domain" description="BZIP" evidence="3">
    <location>
        <begin position="308"/>
        <end position="323"/>
    </location>
</feature>
<feature type="compositionally biased region" description="Polar residues" evidence="2">
    <location>
        <begin position="249"/>
        <end position="261"/>
    </location>
</feature>
<proteinExistence type="predicted"/>
<evidence type="ECO:0000313" key="4">
    <source>
        <dbReference type="EMBL" id="KAK8864259.1"/>
    </source>
</evidence>